<keyword evidence="2" id="KW-0472">Membrane</keyword>
<name>A0A484FU51_COLOR</name>
<organism evidence="4 5">
    <name type="scientific">Colletotrichum orbiculare (strain 104-T / ATCC 96160 / CBS 514.97 / LARS 414 / MAFF 240422)</name>
    <name type="common">Cucumber anthracnose fungus</name>
    <name type="synonym">Colletotrichum lagenarium</name>
    <dbReference type="NCBI Taxonomy" id="1213857"/>
    <lineage>
        <taxon>Eukaryota</taxon>
        <taxon>Fungi</taxon>
        <taxon>Dikarya</taxon>
        <taxon>Ascomycota</taxon>
        <taxon>Pezizomycotina</taxon>
        <taxon>Sordariomycetes</taxon>
        <taxon>Hypocreomycetidae</taxon>
        <taxon>Glomerellales</taxon>
        <taxon>Glomerellaceae</taxon>
        <taxon>Colletotrichum</taxon>
        <taxon>Colletotrichum orbiculare species complex</taxon>
    </lineage>
</organism>
<feature type="transmembrane region" description="Helical" evidence="2">
    <location>
        <begin position="425"/>
        <end position="451"/>
    </location>
</feature>
<evidence type="ECO:0000256" key="2">
    <source>
        <dbReference type="SAM" id="Phobius"/>
    </source>
</evidence>
<evidence type="ECO:0000313" key="4">
    <source>
        <dbReference type="EMBL" id="TDZ21241.1"/>
    </source>
</evidence>
<keyword evidence="2" id="KW-1133">Transmembrane helix</keyword>
<feature type="domain" description="CorA-like transporter" evidence="3">
    <location>
        <begin position="196"/>
        <end position="320"/>
    </location>
</feature>
<dbReference type="Pfam" id="PF26616">
    <property type="entry name" value="CorA-like"/>
    <property type="match status" value="2"/>
</dbReference>
<dbReference type="InterPro" id="IPR058257">
    <property type="entry name" value="CorA-like_dom"/>
</dbReference>
<accession>A0A484FU51</accession>
<feature type="domain" description="CorA-like transporter" evidence="3">
    <location>
        <begin position="92"/>
        <end position="189"/>
    </location>
</feature>
<dbReference type="OrthoDB" id="5396681at2759"/>
<reference evidence="5" key="1">
    <citation type="journal article" date="2013" name="New Phytol.">
        <title>Comparative genomic and transcriptomic analyses reveal the hemibiotrophic stage shift of Colletotrichum fungi.</title>
        <authorList>
            <person name="Gan P."/>
            <person name="Ikeda K."/>
            <person name="Irieda H."/>
            <person name="Narusaka M."/>
            <person name="O'Connell R.J."/>
            <person name="Narusaka Y."/>
            <person name="Takano Y."/>
            <person name="Kubo Y."/>
            <person name="Shirasu K."/>
        </authorList>
    </citation>
    <scope>NUCLEOTIDE SEQUENCE [LARGE SCALE GENOMIC DNA]</scope>
    <source>
        <strain evidence="5">104-T / ATCC 96160 / CBS 514.97 / LARS 414 / MAFF 240422</strain>
    </source>
</reference>
<dbReference type="STRING" id="1213857.A0A484FU51"/>
<feature type="region of interest" description="Disordered" evidence="1">
    <location>
        <begin position="169"/>
        <end position="206"/>
    </location>
</feature>
<dbReference type="AlphaFoldDB" id="A0A484FU51"/>
<gene>
    <name evidence="4" type="ORF">Cob_v005899</name>
</gene>
<feature type="transmembrane region" description="Helical" evidence="2">
    <location>
        <begin position="471"/>
        <end position="494"/>
    </location>
</feature>
<comment type="caution">
    <text evidence="4">The sequence shown here is derived from an EMBL/GenBank/DDBJ whole genome shotgun (WGS) entry which is preliminary data.</text>
</comment>
<keyword evidence="5" id="KW-1185">Reference proteome</keyword>
<reference evidence="5" key="2">
    <citation type="journal article" date="2019" name="Mol. Plant Microbe Interact.">
        <title>Genome sequence resources for four phytopathogenic fungi from the Colletotrichum orbiculare species complex.</title>
        <authorList>
            <person name="Gan P."/>
            <person name="Tsushima A."/>
            <person name="Narusaka M."/>
            <person name="Narusaka Y."/>
            <person name="Takano Y."/>
            <person name="Kubo Y."/>
            <person name="Shirasu K."/>
        </authorList>
    </citation>
    <scope>GENOME REANNOTATION</scope>
    <source>
        <strain evidence="5">104-T / ATCC 96160 / CBS 514.97 / LARS 414 / MAFF 240422</strain>
    </source>
</reference>
<evidence type="ECO:0000259" key="3">
    <source>
        <dbReference type="Pfam" id="PF26616"/>
    </source>
</evidence>
<evidence type="ECO:0000256" key="1">
    <source>
        <dbReference type="SAM" id="MobiDB-lite"/>
    </source>
</evidence>
<evidence type="ECO:0000313" key="5">
    <source>
        <dbReference type="Proteomes" id="UP000014480"/>
    </source>
</evidence>
<dbReference type="Proteomes" id="UP000014480">
    <property type="component" value="Unassembled WGS sequence"/>
</dbReference>
<sequence length="521" mass="59440">MSGVYRSVVQGYHIRKSVLEDWLKKEFPGETFTVTVKTAEFVVEGPRKISQASNHQIQQVGDQNLTFFKMMSHQIPSTALQQHDPHDQFLETCMDFERYPMNQASKKHPLGVLETENLQKSLVMKRSVLFEASSINIRVWETGRRNKFPNDGNAKSFSELTALREHLQRPDKDPHVRHLFIGSPDSRSAKAAKKDSPDATPLPKLGRSGRHIRLSYLLRSVEHADTPGIAGWRIRQAANYHSFDLETGRSFWLTLKANDKFQKRVEMATPDLEIPSKEEMEDADISSYLEASLTTHLLYLTWCDEGWRDFINDFEAAIRESGVLGEMHAYYDEVVKSELGSGAHISIIDGFLEDLRSISRRLETRRAQLQALSVHLAQCIQLYELILQQRSNHISNTFSDTAYESTMQMKNIADKTARQTASMHVITVVTLIFLPATFVATFFQSGVLLWNEAGSENMTEPWRFEAGNFRLFSAVCGPLTTIIVGIWLGVYLRLKWKAGRQDRDLEIQLFQLSGKQKQKGP</sequence>
<dbReference type="Gene3D" id="1.20.58.340">
    <property type="entry name" value="Magnesium transport protein CorA, transmembrane region"/>
    <property type="match status" value="1"/>
</dbReference>
<protein>
    <recommendedName>
        <fullName evidence="3">CorA-like transporter domain-containing protein</fullName>
    </recommendedName>
</protein>
<keyword evidence="2" id="KW-0812">Transmembrane</keyword>
<proteinExistence type="predicted"/>
<dbReference type="EMBL" id="AMCV02000015">
    <property type="protein sequence ID" value="TDZ21241.1"/>
    <property type="molecule type" value="Genomic_DNA"/>
</dbReference>